<dbReference type="GO" id="GO:0032259">
    <property type="term" value="P:methylation"/>
    <property type="evidence" value="ECO:0007669"/>
    <property type="project" value="UniProtKB-KW"/>
</dbReference>
<dbReference type="GO" id="GO:0004852">
    <property type="term" value="F:uroporphyrinogen-III synthase activity"/>
    <property type="evidence" value="ECO:0007669"/>
    <property type="project" value="InterPro"/>
</dbReference>
<comment type="function">
    <text evidence="9">Catalyzes an early step in the biosynthesis of tetrapyrroles. Binds two molecules of 5-aminolevulinate per subunit, each at a distinct site, and catalyzes their condensation to form porphobilinogen.</text>
</comment>
<sequence>MRLVAGDPLTVDAVISEVNAVARTHLHIDRARPEQPLAVPTYAGLPLGSSHTVADVRIDPENTDWDALAAAPGPLILQATASHLAESARSLIDHQLAESTPCVVTAHGTTCQQRSVETTLQGLTDPAVLGATDPACSANGRDSQAGPLIVTIGKTVTSRAKLNWWESRALYGWTVLVPRTKDQAGEMSERLTSYGALLGDGRAAAQPRADGAPGQGLVDGRFQWIVFTSTNAVRAVWEKFGEFGLDARAFSGVKIACVGESTADRVRAFGISPELVPSGEQSSLGLLDDFPPYDSVFDPVNRVLLPRADIATETLAEGLRERGWEIEDVTAYRTVRAAPPPATTREMIKTGGFDAVCFTSSSTVRNLVGIAGKPHARSIIACIGPKTAEKAEFGLLYMIGPDTAVMAMSMRWPSMPGCALRVRCPRRARRAAGASGPPSSGERACLYTDTPTELAFCVRSRLRMSMSSYPRQRPRRLRSTVAMRRLVAQTSLEPRHLVLPMFVADGIDEPRPITSMPGVVQHTRDSLRRAAAAAVAAGVGGLMLFGVPRDQDKDGVGSAGIDPDGILNVALRDLAKDLGEATVLMADTCLDEFTDHGHCGVLDDRGRVDNDATVARYVELAVAQAESGAHVVGPSGMMDGQVAAIRDGLDAAGYIDVVILAYAAKFASAFYGPFREAVSSSLSGDRRTYQQEPGNAAEALREIELDLDEGADM</sequence>
<proteinExistence type="inferred from homology"/>
<organism evidence="15 16">
    <name type="scientific">Mycobacterium tuberculosis CAS/NITR204</name>
    <dbReference type="NCBI Taxonomy" id="1310114"/>
    <lineage>
        <taxon>Bacteria</taxon>
        <taxon>Bacillati</taxon>
        <taxon>Actinomycetota</taxon>
        <taxon>Actinomycetes</taxon>
        <taxon>Mycobacteriales</taxon>
        <taxon>Mycobacteriaceae</taxon>
        <taxon>Mycobacterium</taxon>
        <taxon>Mycobacterium tuberculosis complex</taxon>
    </lineage>
</organism>
<evidence type="ECO:0000256" key="2">
    <source>
        <dbReference type="ARBA" id="ARBA00008055"/>
    </source>
</evidence>
<evidence type="ECO:0000256" key="3">
    <source>
        <dbReference type="ARBA" id="ARBA00011823"/>
    </source>
</evidence>
<comment type="catalytic activity">
    <reaction evidence="11">
        <text>2 5-aminolevulinate = porphobilinogen + 2 H2O + H(+)</text>
        <dbReference type="Rhea" id="RHEA:24064"/>
        <dbReference type="ChEBI" id="CHEBI:15377"/>
        <dbReference type="ChEBI" id="CHEBI:15378"/>
        <dbReference type="ChEBI" id="CHEBI:58126"/>
        <dbReference type="ChEBI" id="CHEBI:356416"/>
        <dbReference type="EC" id="4.2.1.24"/>
    </reaction>
</comment>
<dbReference type="FunFam" id="3.40.50.10090:FF:000002">
    <property type="entry name" value="Bifunctional uroporphyrinogen-III C-methyltransferase/uroporphyrinogen-III synthase"/>
    <property type="match status" value="1"/>
</dbReference>
<evidence type="ECO:0000256" key="5">
    <source>
        <dbReference type="ARBA" id="ARBA00020771"/>
    </source>
</evidence>
<evidence type="ECO:0000256" key="12">
    <source>
        <dbReference type="RuleBase" id="RU004161"/>
    </source>
</evidence>
<dbReference type="GO" id="GO:0008168">
    <property type="term" value="F:methyltransferase activity"/>
    <property type="evidence" value="ECO:0007669"/>
    <property type="project" value="UniProtKB-KW"/>
</dbReference>
<keyword evidence="7" id="KW-0456">Lyase</keyword>
<feature type="domain" description="Tetrapyrrole biosynthesis uroporphyrinogen III synthase" evidence="14">
    <location>
        <begin position="219"/>
        <end position="392"/>
    </location>
</feature>
<dbReference type="GO" id="GO:0005829">
    <property type="term" value="C:cytosol"/>
    <property type="evidence" value="ECO:0007669"/>
    <property type="project" value="TreeGrafter"/>
</dbReference>
<evidence type="ECO:0000256" key="7">
    <source>
        <dbReference type="ARBA" id="ARBA00023239"/>
    </source>
</evidence>
<feature type="domain" description="Tetrapyrrole methylase" evidence="13">
    <location>
        <begin position="2"/>
        <end position="123"/>
    </location>
</feature>
<comment type="similarity">
    <text evidence="2 12">Belongs to the ALAD family.</text>
</comment>
<keyword evidence="15" id="KW-0489">Methyltransferase</keyword>
<dbReference type="FunFam" id="3.30.950.10:FF:000016">
    <property type="entry name" value="Probable uroporphyrin-III c-methyltransferase hemD"/>
    <property type="match status" value="1"/>
</dbReference>
<dbReference type="InterPro" id="IPR001731">
    <property type="entry name" value="ALAD"/>
</dbReference>
<name>R4M5D7_MYCTX</name>
<evidence type="ECO:0000256" key="6">
    <source>
        <dbReference type="ARBA" id="ARBA00023133"/>
    </source>
</evidence>
<dbReference type="SUPFAM" id="SSF51569">
    <property type="entry name" value="Aldolase"/>
    <property type="match status" value="1"/>
</dbReference>
<dbReference type="PRINTS" id="PR00144">
    <property type="entry name" value="DALDHYDRTASE"/>
</dbReference>
<gene>
    <name evidence="15" type="ORF">J113_03630</name>
</gene>
<comment type="pathway">
    <text evidence="1">Porphyrin-containing compound metabolism; protoporphyrin-IX biosynthesis; coproporphyrinogen-III from 5-aminolevulinate: step 1/4.</text>
</comment>
<protein>
    <recommendedName>
        <fullName evidence="5">Delta-aminolevulinic acid dehydratase</fullName>
        <ecNumber evidence="4">4.2.1.24</ecNumber>
    </recommendedName>
    <alternativeName>
        <fullName evidence="10">Porphobilinogen synthase</fullName>
    </alternativeName>
</protein>
<dbReference type="CDD" id="cd06578">
    <property type="entry name" value="HemD"/>
    <property type="match status" value="1"/>
</dbReference>
<dbReference type="PANTHER" id="PTHR11458">
    <property type="entry name" value="DELTA-AMINOLEVULINIC ACID DEHYDRATASE"/>
    <property type="match status" value="1"/>
</dbReference>
<dbReference type="InterPro" id="IPR000878">
    <property type="entry name" value="4pyrrol_Mease"/>
</dbReference>
<evidence type="ECO:0000256" key="8">
    <source>
        <dbReference type="ARBA" id="ARBA00023244"/>
    </source>
</evidence>
<dbReference type="Proteomes" id="UP000013548">
    <property type="component" value="Chromosome"/>
</dbReference>
<evidence type="ECO:0000313" key="16">
    <source>
        <dbReference type="Proteomes" id="UP000013548"/>
    </source>
</evidence>
<dbReference type="NCBIfam" id="NF006762">
    <property type="entry name" value="PRK09283.1"/>
    <property type="match status" value="1"/>
</dbReference>
<evidence type="ECO:0000256" key="10">
    <source>
        <dbReference type="ARBA" id="ARBA00032837"/>
    </source>
</evidence>
<dbReference type="InterPro" id="IPR013785">
    <property type="entry name" value="Aldolase_TIM"/>
</dbReference>
<dbReference type="Pfam" id="PF00490">
    <property type="entry name" value="ALAD"/>
    <property type="match status" value="1"/>
</dbReference>
<dbReference type="SUPFAM" id="SSF53790">
    <property type="entry name" value="Tetrapyrrole methylase"/>
    <property type="match status" value="1"/>
</dbReference>
<keyword evidence="8" id="KW-0627">Porphyrin biosynthesis</keyword>
<dbReference type="Pfam" id="PF02602">
    <property type="entry name" value="HEM4"/>
    <property type="match status" value="1"/>
</dbReference>
<dbReference type="Pfam" id="PF00590">
    <property type="entry name" value="TP_methylase"/>
    <property type="match status" value="1"/>
</dbReference>
<dbReference type="GO" id="GO:0006782">
    <property type="term" value="P:protoporphyrinogen IX biosynthetic process"/>
    <property type="evidence" value="ECO:0007669"/>
    <property type="project" value="UniProtKB-UniPathway"/>
</dbReference>
<dbReference type="InterPro" id="IPR014776">
    <property type="entry name" value="4pyrrole_Mease_sub2"/>
</dbReference>
<dbReference type="SUPFAM" id="SSF69618">
    <property type="entry name" value="HemD-like"/>
    <property type="match status" value="1"/>
</dbReference>
<evidence type="ECO:0000256" key="1">
    <source>
        <dbReference type="ARBA" id="ARBA00004694"/>
    </source>
</evidence>
<dbReference type="GO" id="GO:0004655">
    <property type="term" value="F:porphobilinogen synthase activity"/>
    <property type="evidence" value="ECO:0007669"/>
    <property type="project" value="UniProtKB-EC"/>
</dbReference>
<dbReference type="HOGENOM" id="CLU_387239_0_0_11"/>
<dbReference type="SMART" id="SM01004">
    <property type="entry name" value="ALAD"/>
    <property type="match status" value="1"/>
</dbReference>
<comment type="subunit">
    <text evidence="3">Homooctamer.</text>
</comment>
<dbReference type="InterPro" id="IPR036108">
    <property type="entry name" value="4pyrrol_syn_uPrphyn_synt_sf"/>
</dbReference>
<evidence type="ECO:0000313" key="15">
    <source>
        <dbReference type="EMBL" id="AGL25985.1"/>
    </source>
</evidence>
<dbReference type="AlphaFoldDB" id="R4M5D7"/>
<keyword evidence="15" id="KW-0808">Transferase</keyword>
<dbReference type="KEGG" id="mtuc:J113_03630"/>
<evidence type="ECO:0000256" key="11">
    <source>
        <dbReference type="ARBA" id="ARBA00047651"/>
    </source>
</evidence>
<dbReference type="InterPro" id="IPR003754">
    <property type="entry name" value="4pyrrol_synth_uPrphyn_synth"/>
</dbReference>
<dbReference type="UniPathway" id="UPA00251">
    <property type="reaction ID" value="UER00318"/>
</dbReference>
<dbReference type="PATRIC" id="fig|1310114.3.peg.754"/>
<dbReference type="GO" id="GO:0008270">
    <property type="term" value="F:zinc ion binding"/>
    <property type="evidence" value="ECO:0007669"/>
    <property type="project" value="TreeGrafter"/>
</dbReference>
<dbReference type="Gene3D" id="3.20.20.70">
    <property type="entry name" value="Aldolase class I"/>
    <property type="match status" value="1"/>
</dbReference>
<evidence type="ECO:0000256" key="9">
    <source>
        <dbReference type="ARBA" id="ARBA00025628"/>
    </source>
</evidence>
<dbReference type="InterPro" id="IPR035996">
    <property type="entry name" value="4pyrrol_Methylase_sf"/>
</dbReference>
<dbReference type="Gene3D" id="3.40.50.10090">
    <property type="match status" value="2"/>
</dbReference>
<dbReference type="EC" id="4.2.1.24" evidence="4"/>
<dbReference type="EMBL" id="CP005386">
    <property type="protein sequence ID" value="AGL25985.1"/>
    <property type="molecule type" value="Genomic_DNA"/>
</dbReference>
<dbReference type="Gene3D" id="3.30.950.10">
    <property type="entry name" value="Methyltransferase, Cobalt-precorrin-4 Transmethylase, Domain 2"/>
    <property type="match status" value="1"/>
</dbReference>
<keyword evidence="6" id="KW-0350">Heme biosynthesis</keyword>
<evidence type="ECO:0000259" key="14">
    <source>
        <dbReference type="Pfam" id="PF02602"/>
    </source>
</evidence>
<reference evidence="15 16" key="1">
    <citation type="journal article" date="2013" name="Genome Announc.">
        <title>Whole-Genome Sequences of Four Clinical Isolates of Mycobacterium tuberculosis from Tamil Nadu, South India.</title>
        <authorList>
            <person name="Narayanan S."/>
            <person name="Deshpande U."/>
        </authorList>
    </citation>
    <scope>NUCLEOTIDE SEQUENCE [LARGE SCALE GENOMIC DNA]</scope>
    <source>
        <strain evidence="15 16">CAS/NITR204</strain>
    </source>
</reference>
<dbReference type="FunFam" id="3.40.50.10090:FF:000001">
    <property type="entry name" value="Bifunctional uroporphyrinogen-III C-methyltransferase/uroporphyrinogen-III synthase"/>
    <property type="match status" value="1"/>
</dbReference>
<evidence type="ECO:0000256" key="4">
    <source>
        <dbReference type="ARBA" id="ARBA00012053"/>
    </source>
</evidence>
<dbReference type="BioCyc" id="MTUB1310114:G13A2-531-MONOMER"/>
<evidence type="ECO:0000259" key="13">
    <source>
        <dbReference type="Pfam" id="PF00590"/>
    </source>
</evidence>
<dbReference type="PANTHER" id="PTHR11458:SF0">
    <property type="entry name" value="DELTA-AMINOLEVULINIC ACID DEHYDRATASE"/>
    <property type="match status" value="1"/>
</dbReference>
<accession>R4M5D7</accession>